<evidence type="ECO:0000256" key="2">
    <source>
        <dbReference type="ARBA" id="ARBA00023015"/>
    </source>
</evidence>
<proteinExistence type="inferred from homology"/>
<evidence type="ECO:0000259" key="5">
    <source>
        <dbReference type="PROSITE" id="PS50931"/>
    </source>
</evidence>
<protein>
    <submittedName>
        <fullName evidence="6">HTH-type transcriptional regulator SyrM 1</fullName>
    </submittedName>
</protein>
<keyword evidence="2" id="KW-0805">Transcription regulation</keyword>
<dbReference type="CDD" id="cd08459">
    <property type="entry name" value="PBP2_DntR_NahR_LinR_like"/>
    <property type="match status" value="1"/>
</dbReference>
<evidence type="ECO:0000256" key="3">
    <source>
        <dbReference type="ARBA" id="ARBA00023125"/>
    </source>
</evidence>
<name>A0A3P4AXB1_9BURK</name>
<dbReference type="InterPro" id="IPR036388">
    <property type="entry name" value="WH-like_DNA-bd_sf"/>
</dbReference>
<dbReference type="AlphaFoldDB" id="A0A3P4AXB1"/>
<keyword evidence="3" id="KW-0238">DNA-binding</keyword>
<dbReference type="OrthoDB" id="5495633at2"/>
<dbReference type="InterPro" id="IPR050389">
    <property type="entry name" value="LysR-type_TF"/>
</dbReference>
<dbReference type="PANTHER" id="PTHR30118">
    <property type="entry name" value="HTH-TYPE TRANSCRIPTIONAL REGULATOR LEUO-RELATED"/>
    <property type="match status" value="1"/>
</dbReference>
<dbReference type="Gene3D" id="3.40.190.10">
    <property type="entry name" value="Periplasmic binding protein-like II"/>
    <property type="match status" value="2"/>
</dbReference>
<comment type="similarity">
    <text evidence="1">Belongs to the LysR transcriptional regulatory family.</text>
</comment>
<accession>A0A3P4AXB1</accession>
<evidence type="ECO:0000313" key="6">
    <source>
        <dbReference type="EMBL" id="VCU68171.1"/>
    </source>
</evidence>
<evidence type="ECO:0000313" key="7">
    <source>
        <dbReference type="Proteomes" id="UP000277294"/>
    </source>
</evidence>
<dbReference type="Proteomes" id="UP000277294">
    <property type="component" value="Unassembled WGS sequence"/>
</dbReference>
<evidence type="ECO:0000256" key="1">
    <source>
        <dbReference type="ARBA" id="ARBA00009437"/>
    </source>
</evidence>
<evidence type="ECO:0000256" key="4">
    <source>
        <dbReference type="ARBA" id="ARBA00023163"/>
    </source>
</evidence>
<dbReference type="EMBL" id="UWPJ01000005">
    <property type="protein sequence ID" value="VCU68171.1"/>
    <property type="molecule type" value="Genomic_DNA"/>
</dbReference>
<dbReference type="Pfam" id="PF00126">
    <property type="entry name" value="HTH_1"/>
    <property type="match status" value="1"/>
</dbReference>
<dbReference type="SUPFAM" id="SSF46785">
    <property type="entry name" value="Winged helix' DNA-binding domain"/>
    <property type="match status" value="1"/>
</dbReference>
<sequence length="308" mass="34151">MNLDNFDLNLIRVFLAIAKHRNVTEASKQLHLTQSSVSHSLARLRTLCKDALFVRSSGGMVPTAAALAMVEPLEQALKTVRSSLSSATPFDAATSERRFTLLLTDVGQLSYLPPLQEYLSTHAPQLGIDVLHLPFDGYPEAFINGVADMAIGYLPTLYSGFHHRKLFEAQHVCMVRADHPHIRDSISLEQYLAATHIVVDPPGRGPGVVEKALARARLQRNAVMRLPNIFAGPLIVRRTNHIMSVPAHTQFLQGELAGVKFLPLPFKAEVMDIRLLWHERTHHDPGNQWLRDTIAEVLSGPPPVRGCP</sequence>
<dbReference type="PANTHER" id="PTHR30118:SF15">
    <property type="entry name" value="TRANSCRIPTIONAL REGULATORY PROTEIN"/>
    <property type="match status" value="1"/>
</dbReference>
<dbReference type="Gene3D" id="1.10.10.10">
    <property type="entry name" value="Winged helix-like DNA-binding domain superfamily/Winged helix DNA-binding domain"/>
    <property type="match status" value="1"/>
</dbReference>
<dbReference type="Pfam" id="PF03466">
    <property type="entry name" value="LysR_substrate"/>
    <property type="match status" value="1"/>
</dbReference>
<dbReference type="InterPro" id="IPR000847">
    <property type="entry name" value="LysR_HTH_N"/>
</dbReference>
<dbReference type="GO" id="GO:0003677">
    <property type="term" value="F:DNA binding"/>
    <property type="evidence" value="ECO:0007669"/>
    <property type="project" value="UniProtKB-KW"/>
</dbReference>
<feature type="domain" description="HTH lysR-type" evidence="5">
    <location>
        <begin position="6"/>
        <end position="63"/>
    </location>
</feature>
<dbReference type="PROSITE" id="PS50931">
    <property type="entry name" value="HTH_LYSR"/>
    <property type="match status" value="1"/>
</dbReference>
<dbReference type="SUPFAM" id="SSF53850">
    <property type="entry name" value="Periplasmic binding protein-like II"/>
    <property type="match status" value="1"/>
</dbReference>
<dbReference type="RefSeq" id="WP_124077405.1">
    <property type="nucleotide sequence ID" value="NZ_UWPJ01000005.1"/>
</dbReference>
<gene>
    <name evidence="6" type="primary">syrM1_1</name>
    <name evidence="6" type="ORF">PIGHUM_00221</name>
</gene>
<dbReference type="GO" id="GO:0003700">
    <property type="term" value="F:DNA-binding transcription factor activity"/>
    <property type="evidence" value="ECO:0007669"/>
    <property type="project" value="InterPro"/>
</dbReference>
<keyword evidence="7" id="KW-1185">Reference proteome</keyword>
<dbReference type="InterPro" id="IPR036390">
    <property type="entry name" value="WH_DNA-bd_sf"/>
</dbReference>
<keyword evidence="4" id="KW-0804">Transcription</keyword>
<organism evidence="6 7">
    <name type="scientific">Pigmentiphaga humi</name>
    <dbReference type="NCBI Taxonomy" id="2478468"/>
    <lineage>
        <taxon>Bacteria</taxon>
        <taxon>Pseudomonadati</taxon>
        <taxon>Pseudomonadota</taxon>
        <taxon>Betaproteobacteria</taxon>
        <taxon>Burkholderiales</taxon>
        <taxon>Alcaligenaceae</taxon>
        <taxon>Pigmentiphaga</taxon>
    </lineage>
</organism>
<reference evidence="6 7" key="1">
    <citation type="submission" date="2018-10" db="EMBL/GenBank/DDBJ databases">
        <authorList>
            <person name="Criscuolo A."/>
        </authorList>
    </citation>
    <scope>NUCLEOTIDE SEQUENCE [LARGE SCALE GENOMIC DNA]</scope>
    <source>
        <strain evidence="6">DnA1</strain>
    </source>
</reference>
<dbReference type="InterPro" id="IPR005119">
    <property type="entry name" value="LysR_subst-bd"/>
</dbReference>